<evidence type="ECO:0000256" key="3">
    <source>
        <dbReference type="ARBA" id="ARBA00022692"/>
    </source>
</evidence>
<evidence type="ECO:0000313" key="8">
    <source>
        <dbReference type="Proteomes" id="UP000503312"/>
    </source>
</evidence>
<accession>A0A6M9Q4Y4</accession>
<feature type="transmembrane region" description="Helical" evidence="6">
    <location>
        <begin position="281"/>
        <end position="314"/>
    </location>
</feature>
<evidence type="ECO:0000256" key="1">
    <source>
        <dbReference type="ARBA" id="ARBA00004141"/>
    </source>
</evidence>
<evidence type="ECO:0000256" key="6">
    <source>
        <dbReference type="SAM" id="Phobius"/>
    </source>
</evidence>
<comment type="subcellular location">
    <subcellularLocation>
        <location evidence="1">Membrane</location>
        <topology evidence="1">Multi-pass membrane protein</topology>
    </subcellularLocation>
</comment>
<keyword evidence="5 6" id="KW-0472">Membrane</keyword>
<dbReference type="InterPro" id="IPR002549">
    <property type="entry name" value="AI-2E-like"/>
</dbReference>
<reference evidence="7 8" key="1">
    <citation type="submission" date="2018-04" db="EMBL/GenBank/DDBJ databases">
        <title>Polynucleobacter sp. UH21B genome.</title>
        <authorList>
            <person name="Hahn M.W."/>
        </authorList>
    </citation>
    <scope>NUCLEOTIDE SEQUENCE [LARGE SCALE GENOMIC DNA]</scope>
    <source>
        <strain evidence="7 8">MWH-UH21B</strain>
    </source>
</reference>
<evidence type="ECO:0000313" key="7">
    <source>
        <dbReference type="EMBL" id="QKM65326.1"/>
    </source>
</evidence>
<feature type="transmembrane region" description="Helical" evidence="6">
    <location>
        <begin position="184"/>
        <end position="206"/>
    </location>
</feature>
<dbReference type="GO" id="GO:0055085">
    <property type="term" value="P:transmembrane transport"/>
    <property type="evidence" value="ECO:0007669"/>
    <property type="project" value="TreeGrafter"/>
</dbReference>
<organism evidence="7 8">
    <name type="scientific">Polynucleobacter tropicus</name>
    <dbReference type="NCBI Taxonomy" id="1743174"/>
    <lineage>
        <taxon>Bacteria</taxon>
        <taxon>Pseudomonadati</taxon>
        <taxon>Pseudomonadota</taxon>
        <taxon>Betaproteobacteria</taxon>
        <taxon>Burkholderiales</taxon>
        <taxon>Burkholderiaceae</taxon>
        <taxon>Polynucleobacter</taxon>
    </lineage>
</organism>
<name>A0A6M9Q4Y4_9BURK</name>
<dbReference type="PANTHER" id="PTHR21716">
    <property type="entry name" value="TRANSMEMBRANE PROTEIN"/>
    <property type="match status" value="1"/>
</dbReference>
<dbReference type="GO" id="GO:0016020">
    <property type="term" value="C:membrane"/>
    <property type="evidence" value="ECO:0007669"/>
    <property type="project" value="UniProtKB-SubCell"/>
</dbReference>
<comment type="similarity">
    <text evidence="2">Belongs to the autoinducer-2 exporter (AI-2E) (TC 2.A.86) family.</text>
</comment>
<feature type="transmembrane region" description="Helical" evidence="6">
    <location>
        <begin position="250"/>
        <end position="269"/>
    </location>
</feature>
<keyword evidence="3 6" id="KW-0812">Transmembrane</keyword>
<feature type="transmembrane region" description="Helical" evidence="6">
    <location>
        <begin position="213"/>
        <end position="238"/>
    </location>
</feature>
<dbReference type="PANTHER" id="PTHR21716:SF64">
    <property type="entry name" value="AI-2 TRANSPORT PROTEIN TQSA"/>
    <property type="match status" value="1"/>
</dbReference>
<evidence type="ECO:0000256" key="5">
    <source>
        <dbReference type="ARBA" id="ARBA00023136"/>
    </source>
</evidence>
<feature type="transmembrane region" description="Helical" evidence="6">
    <location>
        <begin position="123"/>
        <end position="149"/>
    </location>
</feature>
<dbReference type="Proteomes" id="UP000503312">
    <property type="component" value="Chromosome"/>
</dbReference>
<dbReference type="KEGG" id="ptrp:DCO17_08815"/>
<proteinExistence type="inferred from homology"/>
<evidence type="ECO:0000256" key="2">
    <source>
        <dbReference type="ARBA" id="ARBA00009773"/>
    </source>
</evidence>
<evidence type="ECO:0000256" key="4">
    <source>
        <dbReference type="ARBA" id="ARBA00022989"/>
    </source>
</evidence>
<keyword evidence="8" id="KW-1185">Reference proteome</keyword>
<feature type="transmembrane region" description="Helical" evidence="6">
    <location>
        <begin position="33"/>
        <end position="58"/>
    </location>
</feature>
<dbReference type="RefSeq" id="WP_173956359.1">
    <property type="nucleotide sequence ID" value="NZ_CP028942.1"/>
</dbReference>
<keyword evidence="4 6" id="KW-1133">Transmembrane helix</keyword>
<dbReference type="AlphaFoldDB" id="A0A6M9Q4Y4"/>
<sequence length="329" mass="36343">MAEIFTPFLTAFILAYALRPVCLWLEKHRLPRGLAAGLAVLFGLGLIFFILSLFVGLLKYEIPLIRTQIPSWINNTQTWLGPKLTELHINFDWASLKVDAIQKITTHINDNADTLMSSALDTVLLSGSSVIAGFVNAILIIFVMFYLLIDWTHFFGLLRTIVPVRAQDTVHHLAMHTDGLLSQYLRGMLIVVSIMAVYYSSGLALIGVKGAVALGVFTAFMIVIPYIGITLGLSLTIISALLQFGPHTEVIGVLVLFGIGQFIEGFFLTPRLVGERIGLHPVAVLFALLLFGKLFGFFGVLLALPISAVSLVLVKYLWSVYTQSTWYQK</sequence>
<dbReference type="Pfam" id="PF01594">
    <property type="entry name" value="AI-2E_transport"/>
    <property type="match status" value="1"/>
</dbReference>
<protein>
    <submittedName>
        <fullName evidence="7">AI-2E family transporter</fullName>
    </submittedName>
</protein>
<gene>
    <name evidence="7" type="ORF">DCO17_08815</name>
</gene>
<dbReference type="EMBL" id="CP028942">
    <property type="protein sequence ID" value="QKM65326.1"/>
    <property type="molecule type" value="Genomic_DNA"/>
</dbReference>